<evidence type="ECO:0000313" key="2">
    <source>
        <dbReference type="EMBL" id="CAL1126903.1"/>
    </source>
</evidence>
<reference evidence="2" key="2">
    <citation type="submission" date="2024-04" db="EMBL/GenBank/DDBJ databases">
        <authorList>
            <person name="Chen Y."/>
            <person name="Shah S."/>
            <person name="Dougan E. K."/>
            <person name="Thang M."/>
            <person name="Chan C."/>
        </authorList>
    </citation>
    <scope>NUCLEOTIDE SEQUENCE [LARGE SCALE GENOMIC DNA]</scope>
</reference>
<proteinExistence type="predicted"/>
<dbReference type="EMBL" id="CAMXCT010000082">
    <property type="protein sequence ID" value="CAI3973528.1"/>
    <property type="molecule type" value="Genomic_DNA"/>
</dbReference>
<dbReference type="Proteomes" id="UP001152797">
    <property type="component" value="Unassembled WGS sequence"/>
</dbReference>
<accession>A0A9P1BHD9</accession>
<reference evidence="1" key="1">
    <citation type="submission" date="2022-10" db="EMBL/GenBank/DDBJ databases">
        <authorList>
            <person name="Chen Y."/>
            <person name="Dougan E. K."/>
            <person name="Chan C."/>
            <person name="Rhodes N."/>
            <person name="Thang M."/>
        </authorList>
    </citation>
    <scope>NUCLEOTIDE SEQUENCE</scope>
</reference>
<protein>
    <submittedName>
        <fullName evidence="1">Uncharacterized protein</fullName>
    </submittedName>
</protein>
<organism evidence="1">
    <name type="scientific">Cladocopium goreaui</name>
    <dbReference type="NCBI Taxonomy" id="2562237"/>
    <lineage>
        <taxon>Eukaryota</taxon>
        <taxon>Sar</taxon>
        <taxon>Alveolata</taxon>
        <taxon>Dinophyceae</taxon>
        <taxon>Suessiales</taxon>
        <taxon>Symbiodiniaceae</taxon>
        <taxon>Cladocopium</taxon>
    </lineage>
</organism>
<sequence>MSESDPALRQRLKDLYHPQKISADCAKYKGVEKLIHVYGSGFPCQPFSSIGRVIDVAASSKFQGQPSLNMITGRAKVVGRVTPESRIEKAELQGWSSEKTMELSVREYGLALGNAWPLPVATRILEELNRAMGWSTR</sequence>
<dbReference type="AlphaFoldDB" id="A0A9P1BHD9"/>
<evidence type="ECO:0000313" key="3">
    <source>
        <dbReference type="Proteomes" id="UP001152797"/>
    </source>
</evidence>
<dbReference type="EMBL" id="CAMXCT020000082">
    <property type="protein sequence ID" value="CAL1126903.1"/>
    <property type="molecule type" value="Genomic_DNA"/>
</dbReference>
<gene>
    <name evidence="1" type="ORF">C1SCF055_LOCUS2029</name>
</gene>
<dbReference type="EMBL" id="CAMXCT030000082">
    <property type="protein sequence ID" value="CAL4760840.1"/>
    <property type="molecule type" value="Genomic_DNA"/>
</dbReference>
<name>A0A9P1BHD9_9DINO</name>
<keyword evidence="3" id="KW-1185">Reference proteome</keyword>
<evidence type="ECO:0000313" key="1">
    <source>
        <dbReference type="EMBL" id="CAI3973528.1"/>
    </source>
</evidence>
<comment type="caution">
    <text evidence="1">The sequence shown here is derived from an EMBL/GenBank/DDBJ whole genome shotgun (WGS) entry which is preliminary data.</text>
</comment>